<sequence>MIDRVIWIVLDSVGMGALPDAEKYGDVGSNTIGNISKALGGLKLPNMEKLGLGNIEGIKGLNKVENPIGCYSRFEEMSDGKDTTTGHWEMAGIYSENPFPTYPNGFPKEVVDAFESAIGRKMIANKPASGTAIIEELGEEHVKTGNPIVYTSADSVFQIAAHEEVISVEELYKMCETARNILTGDHAVARVIARPFVGEPGNFVRTANRRDFSLTPPHDTVLDILKKNNLNVMAVGKIEDIFSGQGVTEAVHTKDNMNGVDETLNYIKEDKKGLIFTNLVDFDMKWGHRNDVEAYGKGLEAFDARLPEILKAMKDTDILFITADHGCDPTMPGTDHSREYVPFLAYGKALKSNVNLGTRTTFADMGQTVAEIFSVEPIKNGESFLDKVKLN</sequence>
<comment type="catalytic activity">
    <reaction evidence="5">
        <text>alpha-D-ribose 1-phosphate = D-ribose 5-phosphate</text>
        <dbReference type="Rhea" id="RHEA:18793"/>
        <dbReference type="ChEBI" id="CHEBI:57720"/>
        <dbReference type="ChEBI" id="CHEBI:78346"/>
        <dbReference type="EC" id="5.4.2.7"/>
    </reaction>
</comment>
<comment type="pathway">
    <text evidence="5">Carbohydrate degradation; 2-deoxy-D-ribose 1-phosphate degradation; D-glyceraldehyde 3-phosphate and acetaldehyde from 2-deoxy-alpha-D-ribose 1-phosphate: step 1/2.</text>
</comment>
<protein>
    <recommendedName>
        <fullName evidence="5 6">Phosphopentomutase</fullName>
        <ecNumber evidence="5 6">5.4.2.7</ecNumber>
    </recommendedName>
    <alternativeName>
        <fullName evidence="5">Phosphodeoxyribomutase</fullName>
    </alternativeName>
</protein>
<keyword evidence="3 5" id="KW-0464">Manganese</keyword>
<dbReference type="PIRSF" id="PIRSF001491">
    <property type="entry name" value="Ppentomutase"/>
    <property type="match status" value="1"/>
</dbReference>
<feature type="binding site" evidence="5">
    <location>
        <position position="288"/>
    </location>
    <ligand>
        <name>Mn(2+)</name>
        <dbReference type="ChEBI" id="CHEBI:29035"/>
        <label>2</label>
    </ligand>
</feature>
<dbReference type="SUPFAM" id="SSF53649">
    <property type="entry name" value="Alkaline phosphatase-like"/>
    <property type="match status" value="1"/>
</dbReference>
<reference evidence="8" key="1">
    <citation type="submission" date="2022-12" db="EMBL/GenBank/DDBJ databases">
        <authorList>
            <person name="Wang J."/>
        </authorList>
    </citation>
    <scope>NUCLEOTIDE SEQUENCE</scope>
    <source>
        <strain evidence="8">HY-42-06</strain>
    </source>
</reference>
<dbReference type="Proteomes" id="UP001079657">
    <property type="component" value="Unassembled WGS sequence"/>
</dbReference>
<evidence type="ECO:0000259" key="7">
    <source>
        <dbReference type="Pfam" id="PF01676"/>
    </source>
</evidence>
<dbReference type="InterPro" id="IPR010045">
    <property type="entry name" value="DeoB"/>
</dbReference>
<evidence type="ECO:0000313" key="9">
    <source>
        <dbReference type="Proteomes" id="UP001079657"/>
    </source>
</evidence>
<evidence type="ECO:0000256" key="2">
    <source>
        <dbReference type="ARBA" id="ARBA00022723"/>
    </source>
</evidence>
<dbReference type="InterPro" id="IPR017850">
    <property type="entry name" value="Alkaline_phosphatase_core_sf"/>
</dbReference>
<comment type="cofactor">
    <cofactor evidence="5">
        <name>Mn(2+)</name>
        <dbReference type="ChEBI" id="CHEBI:29035"/>
    </cofactor>
    <text evidence="5">Binds 2 manganese ions.</text>
</comment>
<comment type="subcellular location">
    <subcellularLocation>
        <location evidence="5">Cytoplasm</location>
    </subcellularLocation>
</comment>
<comment type="similarity">
    <text evidence="1 5">Belongs to the phosphopentomutase family.</text>
</comment>
<keyword evidence="5" id="KW-0963">Cytoplasm</keyword>
<feature type="binding site" evidence="5">
    <location>
        <position position="324"/>
    </location>
    <ligand>
        <name>Mn(2+)</name>
        <dbReference type="ChEBI" id="CHEBI:29035"/>
        <label>1</label>
    </ligand>
</feature>
<name>A0ABT4CS45_9CLOT</name>
<keyword evidence="4 5" id="KW-0413">Isomerase</keyword>
<dbReference type="Gene3D" id="3.40.720.10">
    <property type="entry name" value="Alkaline Phosphatase, subunit A"/>
    <property type="match status" value="1"/>
</dbReference>
<feature type="binding site" evidence="5">
    <location>
        <position position="283"/>
    </location>
    <ligand>
        <name>Mn(2+)</name>
        <dbReference type="ChEBI" id="CHEBI:29035"/>
        <label>2</label>
    </ligand>
</feature>
<keyword evidence="2 5" id="KW-0479">Metal-binding</keyword>
<feature type="domain" description="Metalloenzyme" evidence="7">
    <location>
        <begin position="4"/>
        <end position="376"/>
    </location>
</feature>
<dbReference type="NCBIfam" id="NF003766">
    <property type="entry name" value="PRK05362.1"/>
    <property type="match status" value="1"/>
</dbReference>
<evidence type="ECO:0000256" key="4">
    <source>
        <dbReference type="ARBA" id="ARBA00023235"/>
    </source>
</evidence>
<dbReference type="InterPro" id="IPR006124">
    <property type="entry name" value="Metalloenzyme"/>
</dbReference>
<dbReference type="Pfam" id="PF01676">
    <property type="entry name" value="Metalloenzyme"/>
    <property type="match status" value="1"/>
</dbReference>
<feature type="binding site" evidence="5">
    <location>
        <position position="325"/>
    </location>
    <ligand>
        <name>Mn(2+)</name>
        <dbReference type="ChEBI" id="CHEBI:29035"/>
        <label>1</label>
    </ligand>
</feature>
<accession>A0ABT4CS45</accession>
<dbReference type="SUPFAM" id="SSF143856">
    <property type="entry name" value="DeoB insert domain-like"/>
    <property type="match status" value="1"/>
</dbReference>
<evidence type="ECO:0000313" key="8">
    <source>
        <dbReference type="EMBL" id="MCY6371036.1"/>
    </source>
</evidence>
<dbReference type="EC" id="5.4.2.7" evidence="5 6"/>
<evidence type="ECO:0000256" key="1">
    <source>
        <dbReference type="ARBA" id="ARBA00010373"/>
    </source>
</evidence>
<dbReference type="InterPro" id="IPR024052">
    <property type="entry name" value="Phosphopentomutase_DeoB_cap_sf"/>
</dbReference>
<dbReference type="PANTHER" id="PTHR21110:SF0">
    <property type="entry name" value="PHOSPHOPENTOMUTASE"/>
    <property type="match status" value="1"/>
</dbReference>
<dbReference type="PANTHER" id="PTHR21110">
    <property type="entry name" value="PHOSPHOPENTOMUTASE"/>
    <property type="match status" value="1"/>
</dbReference>
<comment type="caution">
    <text evidence="8">The sequence shown here is derived from an EMBL/GenBank/DDBJ whole genome shotgun (WGS) entry which is preliminary data.</text>
</comment>
<dbReference type="EMBL" id="JAPQES010000003">
    <property type="protein sequence ID" value="MCY6371036.1"/>
    <property type="molecule type" value="Genomic_DNA"/>
</dbReference>
<proteinExistence type="inferred from homology"/>
<gene>
    <name evidence="5" type="primary">deoB</name>
    <name evidence="8" type="ORF">OXH55_10365</name>
</gene>
<dbReference type="Gene3D" id="3.30.70.1250">
    <property type="entry name" value="Phosphopentomutase"/>
    <property type="match status" value="1"/>
</dbReference>
<evidence type="ECO:0000256" key="5">
    <source>
        <dbReference type="HAMAP-Rule" id="MF_00740"/>
    </source>
</evidence>
<dbReference type="CDD" id="cd16009">
    <property type="entry name" value="PPM"/>
    <property type="match status" value="1"/>
</dbReference>
<organism evidence="8 9">
    <name type="scientific">Clostridium ganghwense</name>
    <dbReference type="NCBI Taxonomy" id="312089"/>
    <lineage>
        <taxon>Bacteria</taxon>
        <taxon>Bacillati</taxon>
        <taxon>Bacillota</taxon>
        <taxon>Clostridia</taxon>
        <taxon>Eubacteriales</taxon>
        <taxon>Clostridiaceae</taxon>
        <taxon>Clostridium</taxon>
    </lineage>
</organism>
<comment type="function">
    <text evidence="5">Isomerase that catalyzes the conversion of deoxy-ribose 1-phosphate (dRib-1-P) and ribose 1-phosphate (Rib-1-P) to deoxy-ribose 5-phosphate (dRib-5-P) and ribose 5-phosphate (Rib-5-P), respectively.</text>
</comment>
<evidence type="ECO:0000256" key="6">
    <source>
        <dbReference type="NCBIfam" id="TIGR01696"/>
    </source>
</evidence>
<dbReference type="RefSeq" id="WP_268049874.1">
    <property type="nucleotide sequence ID" value="NZ_JAPQES010000003.1"/>
</dbReference>
<evidence type="ECO:0000256" key="3">
    <source>
        <dbReference type="ARBA" id="ARBA00023211"/>
    </source>
</evidence>
<comment type="catalytic activity">
    <reaction evidence="5">
        <text>2-deoxy-alpha-D-ribose 1-phosphate = 2-deoxy-D-ribose 5-phosphate</text>
        <dbReference type="Rhea" id="RHEA:27658"/>
        <dbReference type="ChEBI" id="CHEBI:57259"/>
        <dbReference type="ChEBI" id="CHEBI:62877"/>
        <dbReference type="EC" id="5.4.2.7"/>
    </reaction>
</comment>
<keyword evidence="9" id="KW-1185">Reference proteome</keyword>
<feature type="binding site" evidence="5">
    <location>
        <position position="11"/>
    </location>
    <ligand>
        <name>Mn(2+)</name>
        <dbReference type="ChEBI" id="CHEBI:29035"/>
        <label>1</label>
    </ligand>
</feature>
<dbReference type="GO" id="GO:0008973">
    <property type="term" value="F:phosphopentomutase activity"/>
    <property type="evidence" value="ECO:0007669"/>
    <property type="project" value="UniProtKB-EC"/>
</dbReference>
<feature type="binding site" evidence="5">
    <location>
        <position position="336"/>
    </location>
    <ligand>
        <name>Mn(2+)</name>
        <dbReference type="ChEBI" id="CHEBI:29035"/>
        <label>2</label>
    </ligand>
</feature>
<dbReference type="HAMAP" id="MF_00740">
    <property type="entry name" value="Phosphopentomut"/>
    <property type="match status" value="1"/>
</dbReference>
<dbReference type="NCBIfam" id="TIGR01696">
    <property type="entry name" value="deoB"/>
    <property type="match status" value="1"/>
</dbReference>